<dbReference type="Proteomes" id="UP000299102">
    <property type="component" value="Unassembled WGS sequence"/>
</dbReference>
<protein>
    <submittedName>
        <fullName evidence="1">Uncharacterized protein</fullName>
    </submittedName>
</protein>
<organism evidence="1 2">
    <name type="scientific">Eumeta variegata</name>
    <name type="common">Bagworm moth</name>
    <name type="synonym">Eumeta japonica</name>
    <dbReference type="NCBI Taxonomy" id="151549"/>
    <lineage>
        <taxon>Eukaryota</taxon>
        <taxon>Metazoa</taxon>
        <taxon>Ecdysozoa</taxon>
        <taxon>Arthropoda</taxon>
        <taxon>Hexapoda</taxon>
        <taxon>Insecta</taxon>
        <taxon>Pterygota</taxon>
        <taxon>Neoptera</taxon>
        <taxon>Endopterygota</taxon>
        <taxon>Lepidoptera</taxon>
        <taxon>Glossata</taxon>
        <taxon>Ditrysia</taxon>
        <taxon>Tineoidea</taxon>
        <taxon>Psychidae</taxon>
        <taxon>Oiketicinae</taxon>
        <taxon>Eumeta</taxon>
    </lineage>
</organism>
<dbReference type="OrthoDB" id="1890790at2759"/>
<keyword evidence="2" id="KW-1185">Reference proteome</keyword>
<proteinExistence type="predicted"/>
<comment type="caution">
    <text evidence="1">The sequence shown here is derived from an EMBL/GenBank/DDBJ whole genome shotgun (WGS) entry which is preliminary data.</text>
</comment>
<evidence type="ECO:0000313" key="2">
    <source>
        <dbReference type="Proteomes" id="UP000299102"/>
    </source>
</evidence>
<evidence type="ECO:0000313" key="1">
    <source>
        <dbReference type="EMBL" id="GBP96216.1"/>
    </source>
</evidence>
<gene>
    <name evidence="1" type="ORF">EVAR_77321_1</name>
</gene>
<dbReference type="EMBL" id="BGZK01002754">
    <property type="protein sequence ID" value="GBP96216.1"/>
    <property type="molecule type" value="Genomic_DNA"/>
</dbReference>
<dbReference type="AlphaFoldDB" id="A0A4C2A697"/>
<accession>A0A4C2A697</accession>
<name>A0A4C2A697_EUMVA</name>
<dbReference type="STRING" id="151549.A0A4C2A697"/>
<reference evidence="1 2" key="1">
    <citation type="journal article" date="2019" name="Commun. Biol.">
        <title>The bagworm genome reveals a unique fibroin gene that provides high tensile strength.</title>
        <authorList>
            <person name="Kono N."/>
            <person name="Nakamura H."/>
            <person name="Ohtoshi R."/>
            <person name="Tomita M."/>
            <person name="Numata K."/>
            <person name="Arakawa K."/>
        </authorList>
    </citation>
    <scope>NUCLEOTIDE SEQUENCE [LARGE SCALE GENOMIC DNA]</scope>
</reference>
<sequence length="231" mass="25874">MPHYEKGFGPLEGNSMMRAQWLGLIKYEYVKKAGQGDLYQPFHHTHSLYKSVGGKWRRNETRKENAGDNVNRALLAVENSESVSRQARLAIHNGVPISTLMCGSKSWVQTCPDMAFIGRLWFLILLTKISAKRIYKVGVLMASRLDSPFDLERCGPAVDLGLEKVNEMFLAHHGVMLEKVQGSCVLRKNRFHRRISSVVGCRPRFVLARPGGSRMDLGSADAGSAWRQSAT</sequence>